<dbReference type="GO" id="GO:0015171">
    <property type="term" value="F:amino acid transmembrane transporter activity"/>
    <property type="evidence" value="ECO:0007669"/>
    <property type="project" value="TreeGrafter"/>
</dbReference>
<dbReference type="InterPro" id="IPR001123">
    <property type="entry name" value="LeuE-type"/>
</dbReference>
<keyword evidence="4" id="KW-0029">Amino-acid transport</keyword>
<dbReference type="NCBIfam" id="NF007653">
    <property type="entry name" value="PRK10323.1"/>
    <property type="match status" value="1"/>
</dbReference>
<protein>
    <submittedName>
        <fullName evidence="8">Amino acid transporter</fullName>
    </submittedName>
</protein>
<dbReference type="GO" id="GO:0033228">
    <property type="term" value="P:cysteine export across plasma membrane"/>
    <property type="evidence" value="ECO:0007669"/>
    <property type="project" value="TreeGrafter"/>
</dbReference>
<proteinExistence type="predicted"/>
<dbReference type="PANTHER" id="PTHR30086">
    <property type="entry name" value="ARGININE EXPORTER PROTEIN ARGO"/>
    <property type="match status" value="1"/>
</dbReference>
<organism evidence="8 9">
    <name type="scientific">Cedecea neteri</name>
    <dbReference type="NCBI Taxonomy" id="158822"/>
    <lineage>
        <taxon>Bacteria</taxon>
        <taxon>Pseudomonadati</taxon>
        <taxon>Pseudomonadota</taxon>
        <taxon>Gammaproteobacteria</taxon>
        <taxon>Enterobacterales</taxon>
        <taxon>Enterobacteriaceae</taxon>
        <taxon>Cedecea</taxon>
    </lineage>
</organism>
<evidence type="ECO:0000256" key="4">
    <source>
        <dbReference type="ARBA" id="ARBA00022970"/>
    </source>
</evidence>
<feature type="transmembrane region" description="Helical" evidence="7">
    <location>
        <begin position="111"/>
        <end position="135"/>
    </location>
</feature>
<keyword evidence="2" id="KW-1003">Cell membrane</keyword>
<evidence type="ECO:0000313" key="8">
    <source>
        <dbReference type="EMBL" id="AIR06310.1"/>
    </source>
</evidence>
<gene>
    <name evidence="8" type="ORF">JT31_17360</name>
</gene>
<name>A0A089RIL6_9ENTR</name>
<keyword evidence="5 7" id="KW-1133">Transmembrane helix</keyword>
<dbReference type="PANTHER" id="PTHR30086:SF20">
    <property type="entry name" value="ARGININE EXPORTER PROTEIN ARGO-RELATED"/>
    <property type="match status" value="1"/>
</dbReference>
<keyword evidence="3 7" id="KW-0812">Transmembrane</keyword>
<evidence type="ECO:0000256" key="3">
    <source>
        <dbReference type="ARBA" id="ARBA00022692"/>
    </source>
</evidence>
<keyword evidence="4" id="KW-0813">Transport</keyword>
<evidence type="ECO:0000256" key="7">
    <source>
        <dbReference type="SAM" id="Phobius"/>
    </source>
</evidence>
<evidence type="ECO:0000256" key="6">
    <source>
        <dbReference type="ARBA" id="ARBA00023136"/>
    </source>
</evidence>
<dbReference type="AlphaFoldDB" id="A0A089RIL6"/>
<sequence length="195" mass="21135">MVAIFFSAFWTYTLITALTPGPNNILALSTATSHGLRESTRVLAGMSLGFLIIMLLCAGIAFSLVSLDPRFTRVLSWVGAVYILWLALKIATSQPPGSTTEAQPVGFWASFGLQFLNVKIILYGITALSTFVLPYTAEISGIVGMSVVLAAIGCLGNLCWALAGHLFQKVFQRFGRSLNIILALMLVYCAVRIFY</sequence>
<comment type="subcellular location">
    <subcellularLocation>
        <location evidence="1">Cell membrane</location>
        <topology evidence="1">Multi-pass membrane protein</topology>
    </subcellularLocation>
</comment>
<keyword evidence="9" id="KW-1185">Reference proteome</keyword>
<reference evidence="8 9" key="1">
    <citation type="submission" date="2014-09" db="EMBL/GenBank/DDBJ databases">
        <title>Cedecea neteri SSMD04 Genome Sequencing.</title>
        <authorList>
            <person name="Tan J.-Y."/>
        </authorList>
    </citation>
    <scope>NUCLEOTIDE SEQUENCE [LARGE SCALE GENOMIC DNA]</scope>
    <source>
        <strain evidence="8 9">SSMD04</strain>
    </source>
</reference>
<evidence type="ECO:0000313" key="9">
    <source>
        <dbReference type="Proteomes" id="UP000029481"/>
    </source>
</evidence>
<dbReference type="RefSeq" id="WP_038479770.1">
    <property type="nucleotide sequence ID" value="NZ_CP009451.1"/>
</dbReference>
<evidence type="ECO:0000256" key="5">
    <source>
        <dbReference type="ARBA" id="ARBA00022989"/>
    </source>
</evidence>
<dbReference type="Proteomes" id="UP000029481">
    <property type="component" value="Chromosome"/>
</dbReference>
<dbReference type="GO" id="GO:0005886">
    <property type="term" value="C:plasma membrane"/>
    <property type="evidence" value="ECO:0007669"/>
    <property type="project" value="UniProtKB-SubCell"/>
</dbReference>
<feature type="transmembrane region" description="Helical" evidence="7">
    <location>
        <begin position="74"/>
        <end position="91"/>
    </location>
</feature>
<feature type="transmembrane region" description="Helical" evidence="7">
    <location>
        <begin position="175"/>
        <end position="194"/>
    </location>
</feature>
<dbReference type="EMBL" id="CP009451">
    <property type="protein sequence ID" value="AIR06310.1"/>
    <property type="molecule type" value="Genomic_DNA"/>
</dbReference>
<feature type="transmembrane region" description="Helical" evidence="7">
    <location>
        <begin position="43"/>
        <end position="67"/>
    </location>
</feature>
<evidence type="ECO:0000256" key="2">
    <source>
        <dbReference type="ARBA" id="ARBA00022475"/>
    </source>
</evidence>
<feature type="transmembrane region" description="Helical" evidence="7">
    <location>
        <begin position="142"/>
        <end position="163"/>
    </location>
</feature>
<evidence type="ECO:0000256" key="1">
    <source>
        <dbReference type="ARBA" id="ARBA00004651"/>
    </source>
</evidence>
<keyword evidence="6 7" id="KW-0472">Membrane</keyword>
<dbReference type="KEGG" id="cnt:JT31_17360"/>
<dbReference type="Pfam" id="PF01810">
    <property type="entry name" value="LysE"/>
    <property type="match status" value="1"/>
</dbReference>
<accession>A0A089RIL6</accession>